<dbReference type="EMBL" id="RJKN01000003">
    <property type="protein sequence ID" value="ROP43926.1"/>
    <property type="molecule type" value="Genomic_DNA"/>
</dbReference>
<reference evidence="2 3" key="1">
    <citation type="journal article" date="2015" name="Stand. Genomic Sci.">
        <title>Genomic Encyclopedia of Bacterial and Archaeal Type Strains, Phase III: the genomes of soil and plant-associated and newly described type strains.</title>
        <authorList>
            <person name="Whitman W.B."/>
            <person name="Woyke T."/>
            <person name="Klenk H.P."/>
            <person name="Zhou Y."/>
            <person name="Lilburn T.G."/>
            <person name="Beck B.J."/>
            <person name="De Vos P."/>
            <person name="Vandamme P."/>
            <person name="Eisen J.A."/>
            <person name="Garrity G."/>
            <person name="Hugenholtz P."/>
            <person name="Kyrpides N.C."/>
        </authorList>
    </citation>
    <scope>NUCLEOTIDE SEQUENCE [LARGE SCALE GENOMIC DNA]</scope>
    <source>
        <strain evidence="2 3">CECT 7306</strain>
    </source>
</reference>
<dbReference type="GO" id="GO:0016491">
    <property type="term" value="F:oxidoreductase activity"/>
    <property type="evidence" value="ECO:0007669"/>
    <property type="project" value="InterPro"/>
</dbReference>
<dbReference type="RefSeq" id="WP_123379585.1">
    <property type="nucleotide sequence ID" value="NZ_RJKN01000003.1"/>
</dbReference>
<protein>
    <submittedName>
        <fullName evidence="2">Uncharacterized protein (DUF2236 family)</fullName>
    </submittedName>
</protein>
<sequence length="279" mass="29015">MSAPSGGAGDPGLYGPSSVTWRLHADPLLAVAGLRALVLQALHPLAMAGVDQHSRFRADPWGRLTTTAAFVTATTYGTTAEARALGDRVRRVHRTVRGSDPETGEPYAAGDDALLLWVHCCLVDSVVALGRRAGVLDAADADRYVAEQVAAARLVGVSRGLAPTSTADLADVLAGYRPSLRVTPAARDAVARVVVPPLPPVVALATPARPLWATLGATAVATLPRWALRMYGLRRPPLASPAATTALQVLRGGVAGVALLVPALREPPELRAARERLAG</sequence>
<name>A0A3N1HN89_9ACTN</name>
<dbReference type="AlphaFoldDB" id="A0A3N1HN89"/>
<dbReference type="InParanoid" id="A0A3N1HN89"/>
<evidence type="ECO:0000259" key="1">
    <source>
        <dbReference type="Pfam" id="PF09995"/>
    </source>
</evidence>
<gene>
    <name evidence="2" type="ORF">EDC03_1523</name>
</gene>
<dbReference type="PANTHER" id="PTHR36151">
    <property type="entry name" value="BLR2777 PROTEIN"/>
    <property type="match status" value="1"/>
</dbReference>
<feature type="domain" description="ER-bound oxygenase mpaB/mpaB'/Rubber oxygenase catalytic" evidence="1">
    <location>
        <begin position="21"/>
        <end position="242"/>
    </location>
</feature>
<dbReference type="Pfam" id="PF09995">
    <property type="entry name" value="MPAB_Lcp_cat"/>
    <property type="match status" value="1"/>
</dbReference>
<evidence type="ECO:0000313" key="3">
    <source>
        <dbReference type="Proteomes" id="UP000276232"/>
    </source>
</evidence>
<proteinExistence type="predicted"/>
<dbReference type="InterPro" id="IPR018713">
    <property type="entry name" value="MPAB/Lcp_cat_dom"/>
</dbReference>
<dbReference type="Proteomes" id="UP000276232">
    <property type="component" value="Unassembled WGS sequence"/>
</dbReference>
<dbReference type="OrthoDB" id="108890at2"/>
<organism evidence="2 3">
    <name type="scientific">Pseudokineococcus lusitanus</name>
    <dbReference type="NCBI Taxonomy" id="763993"/>
    <lineage>
        <taxon>Bacteria</taxon>
        <taxon>Bacillati</taxon>
        <taxon>Actinomycetota</taxon>
        <taxon>Actinomycetes</taxon>
        <taxon>Kineosporiales</taxon>
        <taxon>Kineosporiaceae</taxon>
        <taxon>Pseudokineococcus</taxon>
    </lineage>
</organism>
<accession>A0A3N1HN89</accession>
<keyword evidence="3" id="KW-1185">Reference proteome</keyword>
<evidence type="ECO:0000313" key="2">
    <source>
        <dbReference type="EMBL" id="ROP43926.1"/>
    </source>
</evidence>
<dbReference type="PANTHER" id="PTHR36151:SF3">
    <property type="entry name" value="ER-BOUND OXYGENASE MPAB_MPAB'_RUBBER OXYGENASE CATALYTIC DOMAIN-CONTAINING PROTEIN"/>
    <property type="match status" value="1"/>
</dbReference>
<comment type="caution">
    <text evidence="2">The sequence shown here is derived from an EMBL/GenBank/DDBJ whole genome shotgun (WGS) entry which is preliminary data.</text>
</comment>